<accession>A0ABV9KS12</accession>
<keyword evidence="2" id="KW-1185">Reference proteome</keyword>
<proteinExistence type="predicted"/>
<organism evidence="1 2">
    <name type="scientific">Dysgonomonas termitidis</name>
    <dbReference type="NCBI Taxonomy" id="1516126"/>
    <lineage>
        <taxon>Bacteria</taxon>
        <taxon>Pseudomonadati</taxon>
        <taxon>Bacteroidota</taxon>
        <taxon>Bacteroidia</taxon>
        <taxon>Bacteroidales</taxon>
        <taxon>Dysgonomonadaceae</taxon>
        <taxon>Dysgonomonas</taxon>
    </lineage>
</organism>
<dbReference type="RefSeq" id="WP_379993913.1">
    <property type="nucleotide sequence ID" value="NZ_JBHSGN010000024.1"/>
</dbReference>
<gene>
    <name evidence="1" type="ORF">ACFO6W_03310</name>
</gene>
<dbReference type="EMBL" id="JBHSGN010000024">
    <property type="protein sequence ID" value="MFC4672716.1"/>
    <property type="molecule type" value="Genomic_DNA"/>
</dbReference>
<dbReference type="Proteomes" id="UP001596023">
    <property type="component" value="Unassembled WGS sequence"/>
</dbReference>
<reference evidence="2" key="1">
    <citation type="journal article" date="2019" name="Int. J. Syst. Evol. Microbiol.">
        <title>The Global Catalogue of Microorganisms (GCM) 10K type strain sequencing project: providing services to taxonomists for standard genome sequencing and annotation.</title>
        <authorList>
            <consortium name="The Broad Institute Genomics Platform"/>
            <consortium name="The Broad Institute Genome Sequencing Center for Infectious Disease"/>
            <person name="Wu L."/>
            <person name="Ma J."/>
        </authorList>
    </citation>
    <scope>NUCLEOTIDE SEQUENCE [LARGE SCALE GENOMIC DNA]</scope>
    <source>
        <strain evidence="2">CCUG 66188</strain>
    </source>
</reference>
<sequence length="224" mass="25624">MQQIAETAEILNNVHPAAEYLLNKDNPPSLRIRYGNENRTLFRSKCGRIGIMAKGKKTKGYYFSDWDKVNKVYFPKPPKEKPPGEIERRHVLKCKKEAAKATFTNPFIRKCLGADENKSAYDNGISGGSINSGKIISLSSIAKQHPWEAKKFREALANKAEYRTSRIPFRGYEMTLSLELTNEGDTYNLPGDIRGYLSLEYKDTLNGYYYLLINDENFIGYEKD</sequence>
<evidence type="ECO:0000313" key="2">
    <source>
        <dbReference type="Proteomes" id="UP001596023"/>
    </source>
</evidence>
<protein>
    <submittedName>
        <fullName evidence="1">Uncharacterized protein</fullName>
    </submittedName>
</protein>
<comment type="caution">
    <text evidence="1">The sequence shown here is derived from an EMBL/GenBank/DDBJ whole genome shotgun (WGS) entry which is preliminary data.</text>
</comment>
<evidence type="ECO:0000313" key="1">
    <source>
        <dbReference type="EMBL" id="MFC4672716.1"/>
    </source>
</evidence>
<name>A0ABV9KS12_9BACT</name>